<organism evidence="4 5">
    <name type="scientific">Rhodococcoides yunnanense</name>
    <dbReference type="NCBI Taxonomy" id="278209"/>
    <lineage>
        <taxon>Bacteria</taxon>
        <taxon>Bacillati</taxon>
        <taxon>Actinomycetota</taxon>
        <taxon>Actinomycetes</taxon>
        <taxon>Mycobacteriales</taxon>
        <taxon>Nocardiaceae</taxon>
        <taxon>Rhodococcoides</taxon>
    </lineage>
</organism>
<evidence type="ECO:0000256" key="2">
    <source>
        <dbReference type="SAM" id="SignalP"/>
    </source>
</evidence>
<dbReference type="RefSeq" id="WP_317563968.1">
    <property type="nucleotide sequence ID" value="NZ_JAWLJX010000002.1"/>
</dbReference>
<evidence type="ECO:0000259" key="3">
    <source>
        <dbReference type="Pfam" id="PF02557"/>
    </source>
</evidence>
<feature type="signal peptide" evidence="2">
    <location>
        <begin position="1"/>
        <end position="21"/>
    </location>
</feature>
<keyword evidence="2" id="KW-0732">Signal</keyword>
<name>A0ABU4BB10_9NOCA</name>
<dbReference type="CDD" id="cd14846">
    <property type="entry name" value="Peptidase_M15_like"/>
    <property type="match status" value="1"/>
</dbReference>
<gene>
    <name evidence="4" type="ORF">R3P96_08155</name>
</gene>
<dbReference type="InterPro" id="IPR052179">
    <property type="entry name" value="DD-CPase-like"/>
</dbReference>
<dbReference type="Proteomes" id="UP001185755">
    <property type="component" value="Unassembled WGS sequence"/>
</dbReference>
<dbReference type="EMBL" id="JAWLJX010000002">
    <property type="protein sequence ID" value="MDV6261311.1"/>
    <property type="molecule type" value="Genomic_DNA"/>
</dbReference>
<feature type="domain" description="D-alanyl-D-alanine carboxypeptidase-like core" evidence="3">
    <location>
        <begin position="64"/>
        <end position="158"/>
    </location>
</feature>
<dbReference type="PANTHER" id="PTHR34385">
    <property type="entry name" value="D-ALANYL-D-ALANINE CARBOXYPEPTIDASE"/>
    <property type="match status" value="1"/>
</dbReference>
<dbReference type="Gene3D" id="3.30.1380.10">
    <property type="match status" value="1"/>
</dbReference>
<dbReference type="InterPro" id="IPR003709">
    <property type="entry name" value="VanY-like_core_dom"/>
</dbReference>
<feature type="chain" id="PRO_5045253684" evidence="2">
    <location>
        <begin position="22"/>
        <end position="188"/>
    </location>
</feature>
<feature type="region of interest" description="Disordered" evidence="1">
    <location>
        <begin position="26"/>
        <end position="49"/>
    </location>
</feature>
<accession>A0ABU4BB10</accession>
<dbReference type="Pfam" id="PF02557">
    <property type="entry name" value="VanY"/>
    <property type="match status" value="1"/>
</dbReference>
<evidence type="ECO:0000256" key="1">
    <source>
        <dbReference type="SAM" id="MobiDB-lite"/>
    </source>
</evidence>
<reference evidence="4 5" key="1">
    <citation type="submission" date="2023-10" db="EMBL/GenBank/DDBJ databases">
        <title>Development of a sustainable strategy for remediation of hydrocarbon-contaminated territories based on the waste exchange concept.</title>
        <authorList>
            <person name="Krivoruchko A."/>
        </authorList>
    </citation>
    <scope>NUCLEOTIDE SEQUENCE [LARGE SCALE GENOMIC DNA]</scope>
    <source>
        <strain evidence="4 5">IEGM 1323</strain>
    </source>
</reference>
<evidence type="ECO:0000313" key="4">
    <source>
        <dbReference type="EMBL" id="MDV6261311.1"/>
    </source>
</evidence>
<protein>
    <submittedName>
        <fullName evidence="4">M15 family metallopeptidase</fullName>
    </submittedName>
</protein>
<proteinExistence type="predicted"/>
<dbReference type="PANTHER" id="PTHR34385:SF1">
    <property type="entry name" value="PEPTIDOGLYCAN L-ALANYL-D-GLUTAMATE ENDOPEPTIDASE CWLK"/>
    <property type="match status" value="1"/>
</dbReference>
<dbReference type="InterPro" id="IPR009045">
    <property type="entry name" value="Zn_M74/Hedgehog-like"/>
</dbReference>
<evidence type="ECO:0000313" key="5">
    <source>
        <dbReference type="Proteomes" id="UP001185755"/>
    </source>
</evidence>
<dbReference type="PROSITE" id="PS51257">
    <property type="entry name" value="PROKAR_LIPOPROTEIN"/>
    <property type="match status" value="1"/>
</dbReference>
<dbReference type="SUPFAM" id="SSF55166">
    <property type="entry name" value="Hedgehog/DD-peptidase"/>
    <property type="match status" value="1"/>
</dbReference>
<comment type="caution">
    <text evidence="4">The sequence shown here is derived from an EMBL/GenBank/DDBJ whole genome shotgun (WGS) entry which is preliminary data.</text>
</comment>
<keyword evidence="5" id="KW-1185">Reference proteome</keyword>
<sequence length="188" mass="20095">MATTRTLFVTALAALTLTACSNTEPDTPTAAHYPASQPDSGPAGGEIDDRMNLEYTDLPALARLDPVLLMALHSAAADARSSGVDVYVTSGWRSAGYQQRLFDEAVTRYGSTDEAGRWVQTPNNSKHVTGRAVDVGPTDAADWMIQHGNDYGLCQTYANEMWHFEMATTPGGTCPGPLDDPSDERAVG</sequence>